<organism evidence="2 3">
    <name type="scientific">Gracilariopsis chorda</name>
    <dbReference type="NCBI Taxonomy" id="448386"/>
    <lineage>
        <taxon>Eukaryota</taxon>
        <taxon>Rhodophyta</taxon>
        <taxon>Florideophyceae</taxon>
        <taxon>Rhodymeniophycidae</taxon>
        <taxon>Gracilariales</taxon>
        <taxon>Gracilariaceae</taxon>
        <taxon>Gracilariopsis</taxon>
    </lineage>
</organism>
<dbReference type="Proteomes" id="UP000247409">
    <property type="component" value="Unassembled WGS sequence"/>
</dbReference>
<keyword evidence="3" id="KW-1185">Reference proteome</keyword>
<dbReference type="OrthoDB" id="9944at2759"/>
<evidence type="ECO:0000256" key="1">
    <source>
        <dbReference type="SAM" id="SignalP"/>
    </source>
</evidence>
<sequence length="245" mass="28426">MRCVSFVAALLAVWQLAHARSGINPCHDNKAKQGAGVTCQKVVFPEGLCRACKLKPFNPNNGQFYDCTSIYNLTDPQCQQELRLYARWQAHCDPVRLRQTADFSNPSNVRALDYFVYSVCEECCDCVPIGSKTAEYGWRAPTNNLLASKRGNCPAHAYFDICKVLPKIRFSKNINGQDHWDWPMICPLLTKWLFSKNSQNWLKKSYVYMDWRINRFLVWFFWDNRCGNEVTWKNCVNLESAQKRV</sequence>
<dbReference type="EMBL" id="NBIV01000166">
    <property type="protein sequence ID" value="PXF42361.1"/>
    <property type="molecule type" value="Genomic_DNA"/>
</dbReference>
<comment type="caution">
    <text evidence="2">The sequence shown here is derived from an EMBL/GenBank/DDBJ whole genome shotgun (WGS) entry which is preliminary data.</text>
</comment>
<name>A0A2V3IJW6_9FLOR</name>
<reference evidence="2 3" key="1">
    <citation type="journal article" date="2018" name="Mol. Biol. Evol.">
        <title>Analysis of the draft genome of the red seaweed Gracilariopsis chorda provides insights into genome size evolution in Rhodophyta.</title>
        <authorList>
            <person name="Lee J."/>
            <person name="Yang E.C."/>
            <person name="Graf L."/>
            <person name="Yang J.H."/>
            <person name="Qiu H."/>
            <person name="Zel Zion U."/>
            <person name="Chan C.X."/>
            <person name="Stephens T.G."/>
            <person name="Weber A.P.M."/>
            <person name="Boo G.H."/>
            <person name="Boo S.M."/>
            <person name="Kim K.M."/>
            <person name="Shin Y."/>
            <person name="Jung M."/>
            <person name="Lee S.J."/>
            <person name="Yim H.S."/>
            <person name="Lee J.H."/>
            <person name="Bhattacharya D."/>
            <person name="Yoon H.S."/>
        </authorList>
    </citation>
    <scope>NUCLEOTIDE SEQUENCE [LARGE SCALE GENOMIC DNA]</scope>
    <source>
        <strain evidence="2 3">SKKU-2015</strain>
        <tissue evidence="2">Whole body</tissue>
    </source>
</reference>
<protein>
    <submittedName>
        <fullName evidence="2">Uncharacterized protein</fullName>
    </submittedName>
</protein>
<evidence type="ECO:0000313" key="2">
    <source>
        <dbReference type="EMBL" id="PXF42361.1"/>
    </source>
</evidence>
<feature type="chain" id="PRO_5015934809" evidence="1">
    <location>
        <begin position="20"/>
        <end position="245"/>
    </location>
</feature>
<gene>
    <name evidence="2" type="ORF">BWQ96_07881</name>
</gene>
<accession>A0A2V3IJW6</accession>
<keyword evidence="1" id="KW-0732">Signal</keyword>
<feature type="signal peptide" evidence="1">
    <location>
        <begin position="1"/>
        <end position="19"/>
    </location>
</feature>
<evidence type="ECO:0000313" key="3">
    <source>
        <dbReference type="Proteomes" id="UP000247409"/>
    </source>
</evidence>
<dbReference type="AlphaFoldDB" id="A0A2V3IJW6"/>
<proteinExistence type="predicted"/>